<evidence type="ECO:0000256" key="1">
    <source>
        <dbReference type="PROSITE-ProRule" id="PRU00708"/>
    </source>
</evidence>
<dbReference type="GO" id="GO:0003729">
    <property type="term" value="F:mRNA binding"/>
    <property type="evidence" value="ECO:0007669"/>
    <property type="project" value="TreeGrafter"/>
</dbReference>
<dbReference type="PANTHER" id="PTHR47938">
    <property type="entry name" value="RESPIRATORY COMPLEX I CHAPERONE (CIA84), PUTATIVE (AFU_ORTHOLOGUE AFUA_2G06020)-RELATED"/>
    <property type="match status" value="1"/>
</dbReference>
<dbReference type="NCBIfam" id="TIGR00756">
    <property type="entry name" value="PPR"/>
    <property type="match status" value="2"/>
</dbReference>
<dbReference type="Proteomes" id="UP001174934">
    <property type="component" value="Unassembled WGS sequence"/>
</dbReference>
<organism evidence="2 3">
    <name type="scientific">Bombardia bombarda</name>
    <dbReference type="NCBI Taxonomy" id="252184"/>
    <lineage>
        <taxon>Eukaryota</taxon>
        <taxon>Fungi</taxon>
        <taxon>Dikarya</taxon>
        <taxon>Ascomycota</taxon>
        <taxon>Pezizomycotina</taxon>
        <taxon>Sordariomycetes</taxon>
        <taxon>Sordariomycetidae</taxon>
        <taxon>Sordariales</taxon>
        <taxon>Lasiosphaeriaceae</taxon>
        <taxon>Bombardia</taxon>
    </lineage>
</organism>
<feature type="repeat" description="PPR" evidence="1">
    <location>
        <begin position="488"/>
        <end position="522"/>
    </location>
</feature>
<keyword evidence="3" id="KW-1185">Reference proteome</keyword>
<dbReference type="InterPro" id="IPR002885">
    <property type="entry name" value="PPR_rpt"/>
</dbReference>
<dbReference type="InterPro" id="IPR011990">
    <property type="entry name" value="TPR-like_helical_dom_sf"/>
</dbReference>
<feature type="repeat" description="PPR" evidence="1">
    <location>
        <begin position="217"/>
        <end position="251"/>
    </location>
</feature>
<evidence type="ECO:0000313" key="2">
    <source>
        <dbReference type="EMBL" id="KAK0635633.1"/>
    </source>
</evidence>
<sequence length="589" mass="67762">LRELLECEDVEAMRTKWQLRSLEDRELNWHHVMRVALQYAPERAHQVLEATFEVGVSMPYAIMDSMVFFHNWASILPVERRPQYETELHGLVFHMLRNSPRRYINLYQNTIFRLIKSIDPRGAAELFRMLHDCHFISRFTRLQFISKLAKDTRCKMLALEILRDMVHAGRLKVHDRIAVTLYTSIMSFPRKSLEDRNNAELSTQLYEGILELGLTPNLAHYTTIILNMFRAGQSRTAWHIYSLMREQGIEPDAHLHSVLLTGSKRATTLESIDRIIREVAESKHGDAVIWNDLLHSILLVAIAESKAQQVKPPRVITAFPFMLQAYAKFFDLEPLNRLTPTDLGRHLQDARDVAEANRGQWEWLSDATSLLRAVPDSPTQDLLKPNLDTLLIMLVGYIKGITKAYNIIAFYSHFRQLLKSGDPVAVQFVREKGTILYDMVIKAIMEWPGMLRVSLDVISDMLKDAAAASAAAAAGEDPDSVPRHPAPSVYTWSILLNGFMYHRQHKQGERIIQMMREHGISPNIVTWNTLAAGYARDQNPAKTVSALHRLERYGHTPTDFTSRAFSYLADRERGLQMLEEMVERNKQRE</sequence>
<dbReference type="PROSITE" id="PS51375">
    <property type="entry name" value="PPR"/>
    <property type="match status" value="3"/>
</dbReference>
<evidence type="ECO:0008006" key="4">
    <source>
        <dbReference type="Google" id="ProtNLM"/>
    </source>
</evidence>
<dbReference type="Gene3D" id="1.25.40.10">
    <property type="entry name" value="Tetratricopeptide repeat domain"/>
    <property type="match status" value="2"/>
</dbReference>
<feature type="non-terminal residue" evidence="2">
    <location>
        <position position="589"/>
    </location>
</feature>
<dbReference type="EMBL" id="JAULSR010000001">
    <property type="protein sequence ID" value="KAK0635633.1"/>
    <property type="molecule type" value="Genomic_DNA"/>
</dbReference>
<dbReference type="PANTHER" id="PTHR47938:SF35">
    <property type="entry name" value="PENTATRICOPEPTIDE REPEAT-CONTAINING PROTEIN 4, MITOCHONDRIAL-RELATED"/>
    <property type="match status" value="1"/>
</dbReference>
<reference evidence="2" key="1">
    <citation type="submission" date="2023-06" db="EMBL/GenBank/DDBJ databases">
        <title>Genome-scale phylogeny and comparative genomics of the fungal order Sordariales.</title>
        <authorList>
            <consortium name="Lawrence Berkeley National Laboratory"/>
            <person name="Hensen N."/>
            <person name="Bonometti L."/>
            <person name="Westerberg I."/>
            <person name="Brannstrom I.O."/>
            <person name="Guillou S."/>
            <person name="Cros-Aarteil S."/>
            <person name="Calhoun S."/>
            <person name="Haridas S."/>
            <person name="Kuo A."/>
            <person name="Mondo S."/>
            <person name="Pangilinan J."/>
            <person name="Riley R."/>
            <person name="LaButti K."/>
            <person name="Andreopoulos B."/>
            <person name="Lipzen A."/>
            <person name="Chen C."/>
            <person name="Yanf M."/>
            <person name="Daum C."/>
            <person name="Ng V."/>
            <person name="Clum A."/>
            <person name="Steindorff A."/>
            <person name="Ohm R."/>
            <person name="Martin F."/>
            <person name="Silar P."/>
            <person name="Natvig D."/>
            <person name="Lalanne C."/>
            <person name="Gautier V."/>
            <person name="Ament-velasquez S.L."/>
            <person name="Kruys A."/>
            <person name="Hutchinson M.I."/>
            <person name="Powell A.J."/>
            <person name="Barry K."/>
            <person name="Miller A.N."/>
            <person name="Grigoriev I.V."/>
            <person name="Debuchy R."/>
            <person name="Gladieux P."/>
            <person name="Thoren M.H."/>
            <person name="Johannesson H."/>
        </authorList>
    </citation>
    <scope>NUCLEOTIDE SEQUENCE</scope>
    <source>
        <strain evidence="2">SMH3391-2</strain>
    </source>
</reference>
<feature type="non-terminal residue" evidence="2">
    <location>
        <position position="1"/>
    </location>
</feature>
<dbReference type="AlphaFoldDB" id="A0AA40CFL0"/>
<dbReference type="Pfam" id="PF13041">
    <property type="entry name" value="PPR_2"/>
    <property type="match status" value="2"/>
</dbReference>
<accession>A0AA40CFL0</accession>
<feature type="repeat" description="PPR" evidence="1">
    <location>
        <begin position="523"/>
        <end position="557"/>
    </location>
</feature>
<name>A0AA40CFL0_9PEZI</name>
<evidence type="ECO:0000313" key="3">
    <source>
        <dbReference type="Proteomes" id="UP001174934"/>
    </source>
</evidence>
<comment type="caution">
    <text evidence="2">The sequence shown here is derived from an EMBL/GenBank/DDBJ whole genome shotgun (WGS) entry which is preliminary data.</text>
</comment>
<gene>
    <name evidence="2" type="ORF">B0T17DRAFT_466246</name>
</gene>
<proteinExistence type="predicted"/>
<protein>
    <recommendedName>
        <fullName evidence="4">Pentatricopeptide repeat-containing protein</fullName>
    </recommendedName>
</protein>